<dbReference type="GO" id="GO:0005516">
    <property type="term" value="F:calmodulin binding"/>
    <property type="evidence" value="ECO:0007669"/>
    <property type="project" value="TreeGrafter"/>
</dbReference>
<evidence type="ECO:0000256" key="1">
    <source>
        <dbReference type="ARBA" id="ARBA00004138"/>
    </source>
</evidence>
<comment type="caution">
    <text evidence="7">The sequence shown here is derived from an EMBL/GenBank/DDBJ whole genome shotgun (WGS) entry which is preliminary data.</text>
</comment>
<keyword evidence="4" id="KW-0206">Cytoskeleton</keyword>
<organism evidence="7 8">
    <name type="scientific">Prymnesium parvum</name>
    <name type="common">Toxic golden alga</name>
    <dbReference type="NCBI Taxonomy" id="97485"/>
    <lineage>
        <taxon>Eukaryota</taxon>
        <taxon>Haptista</taxon>
        <taxon>Haptophyta</taxon>
        <taxon>Prymnesiophyceae</taxon>
        <taxon>Prymnesiales</taxon>
        <taxon>Prymnesiaceae</taxon>
        <taxon>Prymnesium</taxon>
    </lineage>
</organism>
<sequence>MISVQVAPLEALQEREVSAQLKGPGPAAERMMEESIYNLIPQPVPGAEKHAMYRSKHSGTCPPTYSTFGVTGTSKPNYVNLAGETKKRQEGHHEYKKDFATMGKDGNAIPPSSLLKKKTGIGGGVVVQSEKLAKSSTEPFKYKDTNKPKVPTKAECEETLPTLPPKEPKNFITTNAVENILAVPKRTPEAVDWLKKPHFGQVPPYLQKIKKEINDEYTYIRSMQQQQQDASVIPAGMRLLPDEERLKLIDELKAKWDSVNSTYQQSSVLSLASLDTIGKVKRKEMYEAQLAQIEKDIEKLSKKFVYVHDEE</sequence>
<evidence type="ECO:0000256" key="4">
    <source>
        <dbReference type="ARBA" id="ARBA00023212"/>
    </source>
</evidence>
<gene>
    <name evidence="7" type="ORF">AB1Y20_005876</name>
</gene>
<dbReference type="PANTHER" id="PTHR21490:SF0">
    <property type="entry name" value="ENKURIN"/>
    <property type="match status" value="1"/>
</dbReference>
<evidence type="ECO:0000313" key="8">
    <source>
        <dbReference type="Proteomes" id="UP001515480"/>
    </source>
</evidence>
<keyword evidence="3" id="KW-0963">Cytoplasm</keyword>
<dbReference type="PROSITE" id="PS51665">
    <property type="entry name" value="ENKURIN"/>
    <property type="match status" value="1"/>
</dbReference>
<dbReference type="Proteomes" id="UP001515480">
    <property type="component" value="Unassembled WGS sequence"/>
</dbReference>
<dbReference type="InterPro" id="IPR052102">
    <property type="entry name" value="Enkurin_domain-protein"/>
</dbReference>
<accession>A0AB34J0T0</accession>
<reference evidence="7 8" key="1">
    <citation type="journal article" date="2024" name="Science">
        <title>Giant polyketide synthase enzymes in the biosynthesis of giant marine polyether toxins.</title>
        <authorList>
            <person name="Fallon T.R."/>
            <person name="Shende V.V."/>
            <person name="Wierzbicki I.H."/>
            <person name="Pendleton A.L."/>
            <person name="Watervoot N.F."/>
            <person name="Auber R.P."/>
            <person name="Gonzalez D.J."/>
            <person name="Wisecaver J.H."/>
            <person name="Moore B.S."/>
        </authorList>
    </citation>
    <scope>NUCLEOTIDE SEQUENCE [LARGE SCALE GENOMIC DNA]</scope>
    <source>
        <strain evidence="7 8">12B1</strain>
    </source>
</reference>
<dbReference type="GO" id="GO:0005856">
    <property type="term" value="C:cytoskeleton"/>
    <property type="evidence" value="ECO:0007669"/>
    <property type="project" value="UniProtKB-SubCell"/>
</dbReference>
<comment type="subcellular location">
    <subcellularLocation>
        <location evidence="1">Cell projection</location>
        <location evidence="1">Cilium</location>
    </subcellularLocation>
    <subcellularLocation>
        <location evidence="2">Cytoplasm</location>
        <location evidence="2">Cytoskeleton</location>
    </subcellularLocation>
</comment>
<name>A0AB34J0T0_PRYPA</name>
<evidence type="ECO:0000256" key="2">
    <source>
        <dbReference type="ARBA" id="ARBA00004245"/>
    </source>
</evidence>
<keyword evidence="5" id="KW-0966">Cell projection</keyword>
<dbReference type="Pfam" id="PF13864">
    <property type="entry name" value="Enkurin"/>
    <property type="match status" value="1"/>
</dbReference>
<evidence type="ECO:0000256" key="3">
    <source>
        <dbReference type="ARBA" id="ARBA00022490"/>
    </source>
</evidence>
<evidence type="ECO:0000256" key="5">
    <source>
        <dbReference type="ARBA" id="ARBA00023273"/>
    </source>
</evidence>
<dbReference type="InterPro" id="IPR027012">
    <property type="entry name" value="Enkurin_dom"/>
</dbReference>
<dbReference type="EMBL" id="JBGBPQ010000014">
    <property type="protein sequence ID" value="KAL1511052.1"/>
    <property type="molecule type" value="Genomic_DNA"/>
</dbReference>
<dbReference type="GO" id="GO:0005929">
    <property type="term" value="C:cilium"/>
    <property type="evidence" value="ECO:0007669"/>
    <property type="project" value="UniProtKB-SubCell"/>
</dbReference>
<evidence type="ECO:0000313" key="7">
    <source>
        <dbReference type="EMBL" id="KAL1511052.1"/>
    </source>
</evidence>
<feature type="domain" description="Enkurin" evidence="6">
    <location>
        <begin position="212"/>
        <end position="308"/>
    </location>
</feature>
<protein>
    <recommendedName>
        <fullName evidence="6">Enkurin domain-containing protein</fullName>
    </recommendedName>
</protein>
<dbReference type="AlphaFoldDB" id="A0AB34J0T0"/>
<evidence type="ECO:0000259" key="6">
    <source>
        <dbReference type="PROSITE" id="PS51665"/>
    </source>
</evidence>
<proteinExistence type="predicted"/>
<dbReference type="PANTHER" id="PTHR21490">
    <property type="entry name" value="ENKURIN-RELATED"/>
    <property type="match status" value="1"/>
</dbReference>
<keyword evidence="8" id="KW-1185">Reference proteome</keyword>